<dbReference type="Pfam" id="PF02687">
    <property type="entry name" value="FtsX"/>
    <property type="match status" value="1"/>
</dbReference>
<evidence type="ECO:0000256" key="3">
    <source>
        <dbReference type="ARBA" id="ARBA00022692"/>
    </source>
</evidence>
<dbReference type="Pfam" id="PF12704">
    <property type="entry name" value="MacB_PCD"/>
    <property type="match status" value="1"/>
</dbReference>
<evidence type="ECO:0000256" key="6">
    <source>
        <dbReference type="ARBA" id="ARBA00038076"/>
    </source>
</evidence>
<evidence type="ECO:0000256" key="5">
    <source>
        <dbReference type="ARBA" id="ARBA00023136"/>
    </source>
</evidence>
<organism evidence="10 11">
    <name type="scientific">Stenotrophomonas humi</name>
    <dbReference type="NCBI Taxonomy" id="405444"/>
    <lineage>
        <taxon>Bacteria</taxon>
        <taxon>Pseudomonadati</taxon>
        <taxon>Pseudomonadota</taxon>
        <taxon>Gammaproteobacteria</taxon>
        <taxon>Lysobacterales</taxon>
        <taxon>Lysobacteraceae</taxon>
        <taxon>Stenotrophomonas</taxon>
    </lineage>
</organism>
<evidence type="ECO:0000259" key="8">
    <source>
        <dbReference type="Pfam" id="PF02687"/>
    </source>
</evidence>
<evidence type="ECO:0000259" key="9">
    <source>
        <dbReference type="Pfam" id="PF12704"/>
    </source>
</evidence>
<dbReference type="InterPro" id="IPR050250">
    <property type="entry name" value="Macrolide_Exporter_MacB"/>
</dbReference>
<dbReference type="PANTHER" id="PTHR30572">
    <property type="entry name" value="MEMBRANE COMPONENT OF TRANSPORTER-RELATED"/>
    <property type="match status" value="1"/>
</dbReference>
<keyword evidence="2" id="KW-1003">Cell membrane</keyword>
<keyword evidence="11" id="KW-1185">Reference proteome</keyword>
<dbReference type="InterPro" id="IPR025857">
    <property type="entry name" value="MacB_PCD"/>
</dbReference>
<feature type="transmembrane region" description="Helical" evidence="7">
    <location>
        <begin position="281"/>
        <end position="309"/>
    </location>
</feature>
<proteinExistence type="inferred from homology"/>
<dbReference type="AlphaFoldDB" id="A0A0R0CB10"/>
<feature type="transmembrane region" description="Helical" evidence="7">
    <location>
        <begin position="371"/>
        <end position="390"/>
    </location>
</feature>
<dbReference type="PATRIC" id="fig|405444.3.peg.2271"/>
<feature type="transmembrane region" description="Helical" evidence="7">
    <location>
        <begin position="338"/>
        <end position="359"/>
    </location>
</feature>
<dbReference type="GO" id="GO:0005886">
    <property type="term" value="C:plasma membrane"/>
    <property type="evidence" value="ECO:0007669"/>
    <property type="project" value="UniProtKB-SubCell"/>
</dbReference>
<comment type="similarity">
    <text evidence="6">Belongs to the ABC-4 integral membrane protein family.</text>
</comment>
<keyword evidence="5 7" id="KW-0472">Membrane</keyword>
<reference evidence="10 11" key="1">
    <citation type="submission" date="2015-05" db="EMBL/GenBank/DDBJ databases">
        <title>Genome sequencing and analysis of members of genus Stenotrophomonas.</title>
        <authorList>
            <person name="Patil P.P."/>
            <person name="Midha S."/>
            <person name="Patil P.B."/>
        </authorList>
    </citation>
    <scope>NUCLEOTIDE SEQUENCE [LARGE SCALE GENOMIC DNA]</scope>
    <source>
        <strain evidence="10 11">DSM 18929</strain>
    </source>
</reference>
<evidence type="ECO:0000256" key="1">
    <source>
        <dbReference type="ARBA" id="ARBA00004651"/>
    </source>
</evidence>
<keyword evidence="4 7" id="KW-1133">Transmembrane helix</keyword>
<feature type="domain" description="MacB-like periplasmic core" evidence="9">
    <location>
        <begin position="46"/>
        <end position="229"/>
    </location>
</feature>
<comment type="caution">
    <text evidence="10">The sequence shown here is derived from an EMBL/GenBank/DDBJ whole genome shotgun (WGS) entry which is preliminary data.</text>
</comment>
<comment type="subcellular location">
    <subcellularLocation>
        <location evidence="1">Cell membrane</location>
        <topology evidence="1">Multi-pass membrane protein</topology>
    </subcellularLocation>
</comment>
<feature type="transmembrane region" description="Helical" evidence="7">
    <location>
        <begin position="16"/>
        <end position="38"/>
    </location>
</feature>
<protein>
    <submittedName>
        <fullName evidence="10">ABC transporter permease</fullName>
    </submittedName>
</protein>
<keyword evidence="3 7" id="KW-0812">Transmembrane</keyword>
<evidence type="ECO:0000313" key="11">
    <source>
        <dbReference type="Proteomes" id="UP000050864"/>
    </source>
</evidence>
<gene>
    <name evidence="10" type="ORF">ABB26_00710</name>
</gene>
<sequence length="407" mass="44132">MDIRPILVTLLRHKTASLLIVLEIALSCAIICNAVFIISNRIAELQIDSGVADDELVYLATSSLLPDVNMDALRKHDIQALSSLPGVKSASSVNQIPFGGNVWGSDVRLDTEQVRPTTHASLYMDDGQLLQTYGLQVTEGRAFNADEYLDNSAFDPNKIGPSVPAIILSRSLAQSLFPGQSAVGQLVYVWGENQPPSPVVGIVSDLMTPGTPGSFGDRYHTMIFPIRVSNGAYALRTTPDQRDAVLAAAVAALNASDPNRIIEQKDTLAQMRADFHRRDRAVIWLLLAVCIALLAVTAFGIIGLASFWVQQRTKQIGIRRALGATRQHILRYFQVENFILSSAGIVLGLLLAYSLNMLLMSRYELPRLPLAYLPAAAVLLWVLGQIAVFGPARRAAAIPPAVATRSA</sequence>
<evidence type="ECO:0000256" key="7">
    <source>
        <dbReference type="SAM" id="Phobius"/>
    </source>
</evidence>
<dbReference type="EMBL" id="LDJI01000003">
    <property type="protein sequence ID" value="KRG66198.1"/>
    <property type="molecule type" value="Genomic_DNA"/>
</dbReference>
<dbReference type="Proteomes" id="UP000050864">
    <property type="component" value="Unassembled WGS sequence"/>
</dbReference>
<accession>A0A0R0CB10</accession>
<evidence type="ECO:0000256" key="4">
    <source>
        <dbReference type="ARBA" id="ARBA00022989"/>
    </source>
</evidence>
<evidence type="ECO:0000313" key="10">
    <source>
        <dbReference type="EMBL" id="KRG66198.1"/>
    </source>
</evidence>
<dbReference type="STRING" id="405444.ABB26_00710"/>
<dbReference type="GO" id="GO:0022857">
    <property type="term" value="F:transmembrane transporter activity"/>
    <property type="evidence" value="ECO:0007669"/>
    <property type="project" value="TreeGrafter"/>
</dbReference>
<evidence type="ECO:0000256" key="2">
    <source>
        <dbReference type="ARBA" id="ARBA00022475"/>
    </source>
</evidence>
<dbReference type="OrthoDB" id="9770036at2"/>
<name>A0A0R0CB10_9GAMM</name>
<dbReference type="InterPro" id="IPR003838">
    <property type="entry name" value="ABC3_permease_C"/>
</dbReference>
<feature type="domain" description="ABC3 transporter permease C-terminal" evidence="8">
    <location>
        <begin position="291"/>
        <end position="400"/>
    </location>
</feature>
<dbReference type="PANTHER" id="PTHR30572:SF4">
    <property type="entry name" value="ABC TRANSPORTER PERMEASE YTRF"/>
    <property type="match status" value="1"/>
</dbReference>
<dbReference type="RefSeq" id="WP_057631657.1">
    <property type="nucleotide sequence ID" value="NZ_LDJI01000003.1"/>
</dbReference>